<dbReference type="HOGENOM" id="CLU_385448_0_0_1"/>
<feature type="compositionally biased region" description="Basic and acidic residues" evidence="1">
    <location>
        <begin position="673"/>
        <end position="688"/>
    </location>
</feature>
<dbReference type="STRING" id="686832.A0A0C2XDI9"/>
<proteinExistence type="predicted"/>
<evidence type="ECO:0000313" key="2">
    <source>
        <dbReference type="EMBL" id="KIM36003.1"/>
    </source>
</evidence>
<feature type="compositionally biased region" description="Polar residues" evidence="1">
    <location>
        <begin position="707"/>
        <end position="717"/>
    </location>
</feature>
<reference evidence="2 3" key="1">
    <citation type="submission" date="2014-04" db="EMBL/GenBank/DDBJ databases">
        <authorList>
            <consortium name="DOE Joint Genome Institute"/>
            <person name="Kuo A."/>
            <person name="Gay G."/>
            <person name="Dore J."/>
            <person name="Kohler A."/>
            <person name="Nagy L.G."/>
            <person name="Floudas D."/>
            <person name="Copeland A."/>
            <person name="Barry K.W."/>
            <person name="Cichocki N."/>
            <person name="Veneault-Fourrey C."/>
            <person name="LaButti K."/>
            <person name="Lindquist E.A."/>
            <person name="Lipzen A."/>
            <person name="Lundell T."/>
            <person name="Morin E."/>
            <person name="Murat C."/>
            <person name="Sun H."/>
            <person name="Tunlid A."/>
            <person name="Henrissat B."/>
            <person name="Grigoriev I.V."/>
            <person name="Hibbett D.S."/>
            <person name="Martin F."/>
            <person name="Nordberg H.P."/>
            <person name="Cantor M.N."/>
            <person name="Hua S.X."/>
        </authorList>
    </citation>
    <scope>NUCLEOTIDE SEQUENCE [LARGE SCALE GENOMIC DNA]</scope>
    <source>
        <strain evidence="3">h7</strain>
    </source>
</reference>
<feature type="region of interest" description="Disordered" evidence="1">
    <location>
        <begin position="673"/>
        <end position="717"/>
    </location>
</feature>
<dbReference type="OrthoDB" id="2624269at2759"/>
<sequence>MVTVFVNAGRVGKERLKIKKGGLVGSGDEFISAFAKFTKEYPGFVIFSQLGAVTVICVQSPLMRTEMVKERLLDGPVNGLVNDAAHGWWKEWTSLLVMSSSYCPDLLCWVPGVISYANGASGEHFKCHFMAVLESIAHEAGLKGHPIVDKLFTGVMDFSEAERLGFTMAFIEFWTIRSDSRSTKELSEAAGRLLRGCQEHFWAAVTRVAHINGAVPPDLKDAFTQRALGLLGCSTTDEFQHRAALIVRDFPKLKSWMEWWMRPAHASMLFQLERKMEIEIWDSIPKTTNAQESMHWKFYSMCGRDHSFLEGMYALWAVATYYQHLLNAVSKGTPIRYGAPEPWKVKAAAIGRTKPSRAPRPEEKKRKKNDGHPPDSVKELLLAPTTKLTVPKPPKPMIKELLTAPKLQVTAPKLLTAPIKPAPAPPGFQFGPASYPWKDNSCWLDASLEVLYVAIERDFPEFCDTFRSLDPDSKLEPRGVSLGVWDEQRWNGGLFFRLLIVPPALSSYLPHHRCTSRTVVVHLASSLYVPSMWSSVCPASRIVDIILTRLFGGLWSAALLSTTAMGVPHLTPCTGEFPGMSIHALCRMQGVGIHRVGLASWSVASSLGRRNVVIALRTVMSRCHGIAGSNGCGLNHEHSHELNARPSNTAPLLSIGMWAARFPWTKDLGRERLGGTGERLGETHEVGGPRKCAIQPNEVPKSLPHGPSTTHTTLDDA</sequence>
<feature type="region of interest" description="Disordered" evidence="1">
    <location>
        <begin position="348"/>
        <end position="378"/>
    </location>
</feature>
<reference evidence="3" key="2">
    <citation type="submission" date="2015-01" db="EMBL/GenBank/DDBJ databases">
        <title>Evolutionary Origins and Diversification of the Mycorrhizal Mutualists.</title>
        <authorList>
            <consortium name="DOE Joint Genome Institute"/>
            <consortium name="Mycorrhizal Genomics Consortium"/>
            <person name="Kohler A."/>
            <person name="Kuo A."/>
            <person name="Nagy L.G."/>
            <person name="Floudas D."/>
            <person name="Copeland A."/>
            <person name="Barry K.W."/>
            <person name="Cichocki N."/>
            <person name="Veneault-Fourrey C."/>
            <person name="LaButti K."/>
            <person name="Lindquist E.A."/>
            <person name="Lipzen A."/>
            <person name="Lundell T."/>
            <person name="Morin E."/>
            <person name="Murat C."/>
            <person name="Riley R."/>
            <person name="Ohm R."/>
            <person name="Sun H."/>
            <person name="Tunlid A."/>
            <person name="Henrissat B."/>
            <person name="Grigoriev I.V."/>
            <person name="Hibbett D.S."/>
            <person name="Martin F."/>
        </authorList>
    </citation>
    <scope>NUCLEOTIDE SEQUENCE [LARGE SCALE GENOMIC DNA]</scope>
    <source>
        <strain evidence="3">h7</strain>
    </source>
</reference>
<feature type="compositionally biased region" description="Basic and acidic residues" evidence="1">
    <location>
        <begin position="359"/>
        <end position="378"/>
    </location>
</feature>
<dbReference type="AlphaFoldDB" id="A0A0C2XDI9"/>
<organism evidence="2 3">
    <name type="scientific">Hebeloma cylindrosporum</name>
    <dbReference type="NCBI Taxonomy" id="76867"/>
    <lineage>
        <taxon>Eukaryota</taxon>
        <taxon>Fungi</taxon>
        <taxon>Dikarya</taxon>
        <taxon>Basidiomycota</taxon>
        <taxon>Agaricomycotina</taxon>
        <taxon>Agaricomycetes</taxon>
        <taxon>Agaricomycetidae</taxon>
        <taxon>Agaricales</taxon>
        <taxon>Agaricineae</taxon>
        <taxon>Hymenogastraceae</taxon>
        <taxon>Hebeloma</taxon>
    </lineage>
</organism>
<gene>
    <name evidence="2" type="ORF">M413DRAFT_32045</name>
</gene>
<name>A0A0C2XDI9_HEBCY</name>
<protein>
    <submittedName>
        <fullName evidence="2">Uncharacterized protein</fullName>
    </submittedName>
</protein>
<evidence type="ECO:0000256" key="1">
    <source>
        <dbReference type="SAM" id="MobiDB-lite"/>
    </source>
</evidence>
<evidence type="ECO:0000313" key="3">
    <source>
        <dbReference type="Proteomes" id="UP000053424"/>
    </source>
</evidence>
<dbReference type="EMBL" id="KN831810">
    <property type="protein sequence ID" value="KIM36003.1"/>
    <property type="molecule type" value="Genomic_DNA"/>
</dbReference>
<accession>A0A0C2XDI9</accession>
<keyword evidence="3" id="KW-1185">Reference proteome</keyword>
<dbReference type="Proteomes" id="UP000053424">
    <property type="component" value="Unassembled WGS sequence"/>
</dbReference>